<protein>
    <submittedName>
        <fullName evidence="6 7">LacI family transcriptional regulator</fullName>
    </submittedName>
</protein>
<dbReference type="PROSITE" id="PS50932">
    <property type="entry name" value="HTH_LACI_2"/>
    <property type="match status" value="1"/>
</dbReference>
<keyword evidence="3" id="KW-0238">DNA-binding</keyword>
<dbReference type="PROSITE" id="PS00356">
    <property type="entry name" value="HTH_LACI_1"/>
    <property type="match status" value="1"/>
</dbReference>
<dbReference type="OrthoDB" id="9796186at2"/>
<dbReference type="RefSeq" id="WP_062320833.1">
    <property type="nucleotide sequence ID" value="NZ_BJWJ01000046.1"/>
</dbReference>
<dbReference type="InterPro" id="IPR046335">
    <property type="entry name" value="LacI/GalR-like_sensor"/>
</dbReference>
<keyword evidence="4" id="KW-0804">Transcription</keyword>
<dbReference type="Proteomes" id="UP000321773">
    <property type="component" value="Unassembled WGS sequence"/>
</dbReference>
<gene>
    <name evidence="6" type="primary">scrR</name>
    <name evidence="6" type="ORF">HMI01_26970</name>
    <name evidence="7" type="ORF">SAMN05421668_12815</name>
</gene>
<evidence type="ECO:0000313" key="7">
    <source>
        <dbReference type="EMBL" id="SFT01959.1"/>
    </source>
</evidence>
<dbReference type="PANTHER" id="PTHR30146:SF95">
    <property type="entry name" value="RIBOSE OPERON REPRESSOR"/>
    <property type="match status" value="1"/>
</dbReference>
<dbReference type="GO" id="GO:0003700">
    <property type="term" value="F:DNA-binding transcription factor activity"/>
    <property type="evidence" value="ECO:0007669"/>
    <property type="project" value="TreeGrafter"/>
</dbReference>
<evidence type="ECO:0000313" key="9">
    <source>
        <dbReference type="Proteomes" id="UP000321773"/>
    </source>
</evidence>
<evidence type="ECO:0000313" key="6">
    <source>
        <dbReference type="EMBL" id="GEM05709.1"/>
    </source>
</evidence>
<keyword evidence="9" id="KW-1185">Reference proteome</keyword>
<dbReference type="SUPFAM" id="SSF53822">
    <property type="entry name" value="Periplasmic binding protein-like I"/>
    <property type="match status" value="1"/>
</dbReference>
<reference evidence="6 9" key="2">
    <citation type="submission" date="2019-07" db="EMBL/GenBank/DDBJ databases">
        <title>Whole genome shotgun sequence of Halolactibacillus miurensis NBRC 100873.</title>
        <authorList>
            <person name="Hosoyama A."/>
            <person name="Uohara A."/>
            <person name="Ohji S."/>
            <person name="Ichikawa N."/>
        </authorList>
    </citation>
    <scope>NUCLEOTIDE SEQUENCE [LARGE SCALE GENOMIC DNA]</scope>
    <source>
        <strain evidence="6 9">NBRC 100873</strain>
    </source>
</reference>
<dbReference type="CDD" id="cd06291">
    <property type="entry name" value="PBP1_Qymf-like"/>
    <property type="match status" value="1"/>
</dbReference>
<reference evidence="7 8" key="1">
    <citation type="submission" date="2016-10" db="EMBL/GenBank/DDBJ databases">
        <authorList>
            <person name="de Groot N.N."/>
        </authorList>
    </citation>
    <scope>NUCLEOTIDE SEQUENCE [LARGE SCALE GENOMIC DNA]</scope>
    <source>
        <strain evidence="7 8">DSM 17074</strain>
    </source>
</reference>
<dbReference type="CDD" id="cd01392">
    <property type="entry name" value="HTH_LacI"/>
    <property type="match status" value="1"/>
</dbReference>
<evidence type="ECO:0000259" key="5">
    <source>
        <dbReference type="PROSITE" id="PS50932"/>
    </source>
</evidence>
<keyword evidence="1" id="KW-0678">Repressor</keyword>
<dbReference type="Proteomes" id="UP000199139">
    <property type="component" value="Unassembled WGS sequence"/>
</dbReference>
<proteinExistence type="predicted"/>
<keyword evidence="2" id="KW-0805">Transcription regulation</keyword>
<dbReference type="SUPFAM" id="SSF47413">
    <property type="entry name" value="lambda repressor-like DNA-binding domains"/>
    <property type="match status" value="1"/>
</dbReference>
<dbReference type="InterPro" id="IPR010982">
    <property type="entry name" value="Lambda_DNA-bd_dom_sf"/>
</dbReference>
<name>A0A1I6UKG7_9BACI</name>
<sequence>MKKPKLADVAKLAEVSPTTVSRVLNDRGYIGEKTRKKVYAAMEELNYYPNEIARSLFINKTFIVGVIFPTTSNPFYGQLIYHLENVCESLGYKVLLCNSGGREDKERAYLEMLQRHQVDGIIAGAHNRGIDLYKKSRMPIVSFDRILADHIPVVSSDNYRGGELATQHLIDRGCKKIIHINGPRELETPANLRRDAYEDTMKKNNLPYRTYEISDTYLEDLFNENLDLEAVFASDDMIASKVINEAKNRGIRVPEDLKVIGYDGAEAVRMLLPDLSTIQQPIEEIARVSVEILMEQINQSDNFEVKNVTLPVELIKGKTT</sequence>
<dbReference type="SMART" id="SM00354">
    <property type="entry name" value="HTH_LACI"/>
    <property type="match status" value="1"/>
</dbReference>
<evidence type="ECO:0000256" key="4">
    <source>
        <dbReference type="ARBA" id="ARBA00023163"/>
    </source>
</evidence>
<dbReference type="InterPro" id="IPR028082">
    <property type="entry name" value="Peripla_BP_I"/>
</dbReference>
<dbReference type="Pfam" id="PF00356">
    <property type="entry name" value="LacI"/>
    <property type="match status" value="1"/>
</dbReference>
<feature type="domain" description="HTH lacI-type" evidence="5">
    <location>
        <begin position="4"/>
        <end position="58"/>
    </location>
</feature>
<evidence type="ECO:0000313" key="8">
    <source>
        <dbReference type="Proteomes" id="UP000199139"/>
    </source>
</evidence>
<dbReference type="GO" id="GO:0000976">
    <property type="term" value="F:transcription cis-regulatory region binding"/>
    <property type="evidence" value="ECO:0007669"/>
    <property type="project" value="TreeGrafter"/>
</dbReference>
<accession>A0A1I6UKG7</accession>
<dbReference type="AlphaFoldDB" id="A0A1I6UKG7"/>
<dbReference type="EMBL" id="BJWJ01000046">
    <property type="protein sequence ID" value="GEM05709.1"/>
    <property type="molecule type" value="Genomic_DNA"/>
</dbReference>
<dbReference type="STRING" id="306541.SAMN05421668_12815"/>
<dbReference type="InterPro" id="IPR000843">
    <property type="entry name" value="HTH_LacI"/>
</dbReference>
<evidence type="ECO:0000256" key="1">
    <source>
        <dbReference type="ARBA" id="ARBA00022491"/>
    </source>
</evidence>
<dbReference type="Gene3D" id="3.40.50.2300">
    <property type="match status" value="2"/>
</dbReference>
<evidence type="ECO:0000256" key="3">
    <source>
        <dbReference type="ARBA" id="ARBA00023125"/>
    </source>
</evidence>
<dbReference type="Pfam" id="PF13377">
    <property type="entry name" value="Peripla_BP_3"/>
    <property type="match status" value="1"/>
</dbReference>
<dbReference type="PANTHER" id="PTHR30146">
    <property type="entry name" value="LACI-RELATED TRANSCRIPTIONAL REPRESSOR"/>
    <property type="match status" value="1"/>
</dbReference>
<dbReference type="EMBL" id="FPAI01000028">
    <property type="protein sequence ID" value="SFT01959.1"/>
    <property type="molecule type" value="Genomic_DNA"/>
</dbReference>
<evidence type="ECO:0000256" key="2">
    <source>
        <dbReference type="ARBA" id="ARBA00023015"/>
    </source>
</evidence>
<organism evidence="7 8">
    <name type="scientific">Halolactibacillus miurensis</name>
    <dbReference type="NCBI Taxonomy" id="306541"/>
    <lineage>
        <taxon>Bacteria</taxon>
        <taxon>Bacillati</taxon>
        <taxon>Bacillota</taxon>
        <taxon>Bacilli</taxon>
        <taxon>Bacillales</taxon>
        <taxon>Bacillaceae</taxon>
        <taxon>Halolactibacillus</taxon>
    </lineage>
</organism>
<dbReference type="Gene3D" id="1.10.260.40">
    <property type="entry name" value="lambda repressor-like DNA-binding domains"/>
    <property type="match status" value="1"/>
</dbReference>